<evidence type="ECO:0000313" key="14">
    <source>
        <dbReference type="EMBL" id="KDO31315.1"/>
    </source>
</evidence>
<evidence type="ECO:0000256" key="7">
    <source>
        <dbReference type="ARBA" id="ARBA00022989"/>
    </source>
</evidence>
<evidence type="ECO:0000256" key="12">
    <source>
        <dbReference type="SAM" id="Phobius"/>
    </source>
</evidence>
<keyword evidence="5" id="KW-0256">Endoplasmic reticulum</keyword>
<dbReference type="Pfam" id="PF10559">
    <property type="entry name" value="Plug_translocon"/>
    <property type="match status" value="1"/>
</dbReference>
<feature type="transmembrane region" description="Helical" evidence="12">
    <location>
        <begin position="282"/>
        <end position="303"/>
    </location>
</feature>
<evidence type="ECO:0000256" key="9">
    <source>
        <dbReference type="ARBA" id="ARBA00023136"/>
    </source>
</evidence>
<dbReference type="Pfam" id="PF00344">
    <property type="entry name" value="SecY"/>
    <property type="match status" value="1"/>
</dbReference>
<reference evidence="14 15" key="1">
    <citation type="journal article" date="2013" name="PLoS Genet.">
        <title>Distinctive expansion of potential virulence genes in the genome of the oomycete fish pathogen Saprolegnia parasitica.</title>
        <authorList>
            <person name="Jiang R.H."/>
            <person name="de Bruijn I."/>
            <person name="Haas B.J."/>
            <person name="Belmonte R."/>
            <person name="Lobach L."/>
            <person name="Christie J."/>
            <person name="van den Ackerveken G."/>
            <person name="Bottin A."/>
            <person name="Bulone V."/>
            <person name="Diaz-Moreno S.M."/>
            <person name="Dumas B."/>
            <person name="Fan L."/>
            <person name="Gaulin E."/>
            <person name="Govers F."/>
            <person name="Grenville-Briggs L.J."/>
            <person name="Horner N.R."/>
            <person name="Levin J.Z."/>
            <person name="Mammella M."/>
            <person name="Meijer H.J."/>
            <person name="Morris P."/>
            <person name="Nusbaum C."/>
            <person name="Oome S."/>
            <person name="Phillips A.J."/>
            <person name="van Rooyen D."/>
            <person name="Rzeszutek E."/>
            <person name="Saraiva M."/>
            <person name="Secombes C.J."/>
            <person name="Seidl M.F."/>
            <person name="Snel B."/>
            <person name="Stassen J.H."/>
            <person name="Sykes S."/>
            <person name="Tripathy S."/>
            <person name="van den Berg H."/>
            <person name="Vega-Arreguin J.C."/>
            <person name="Wawra S."/>
            <person name="Young S.K."/>
            <person name="Zeng Q."/>
            <person name="Dieguez-Uribeondo J."/>
            <person name="Russ C."/>
            <person name="Tyler B.M."/>
            <person name="van West P."/>
        </authorList>
    </citation>
    <scope>NUCLEOTIDE SEQUENCE [LARGE SCALE GENOMIC DNA]</scope>
    <source>
        <strain evidence="14 15">CBS 223.65</strain>
    </source>
</reference>
<evidence type="ECO:0000256" key="4">
    <source>
        <dbReference type="ARBA" id="ARBA00022692"/>
    </source>
</evidence>
<sequence>MGLLQLVRPMLSVLPEVASPDRRIPFREKVVWSVIALFTFLVLSQLPLYGVKNTGASDALYWMRAIMASSRGTLMELGVGPIVTAGLIMQLLAGSKVLDVDQNIKEDRALFSGAQKLFGMLITVAQAVAYVMSGMYGDVNEIGAANAILIIVQLSFAGLILIILDEMLQKGYGLGSGISLFMASNICQNIVWDTFSPVSITTGRGTEFHGALIAFFHVLFTRSNKLSALKEAFYRQNLPNVTNVLSTVLMFIVITYVQGFRIDLPVKYQKYRGQQGSYPIKVLYTSNMPIILQSALVSNFYFVSQLLFKKFGDNIAIRLLGVWADVEGSSGALPISGLAYYISAPSSATEILYDPIRAVAYVTFVLASCAFFSATWVEISGSSSRDIAKQLRDQQMVMSGYRDSSMVHVLNRYIPVAALFGGVAIGVLSIISDFLGAIGSGTGVLLAVTIIYQYFEAFAKEQADLSSMFGF</sequence>
<keyword evidence="3 10" id="KW-0813">Transport</keyword>
<feature type="transmembrane region" description="Helical" evidence="12">
    <location>
        <begin position="117"/>
        <end position="136"/>
    </location>
</feature>
<dbReference type="AlphaFoldDB" id="A0A067CPZ9"/>
<keyword evidence="7 12" id="KW-1133">Transmembrane helix</keyword>
<dbReference type="InterPro" id="IPR030659">
    <property type="entry name" value="SecY_CS"/>
</dbReference>
<protein>
    <submittedName>
        <fullName evidence="14">Protein transporter Sec61 subunit alpha</fullName>
    </submittedName>
</protein>
<keyword evidence="15" id="KW-1185">Reference proteome</keyword>
<evidence type="ECO:0000256" key="3">
    <source>
        <dbReference type="ARBA" id="ARBA00022448"/>
    </source>
</evidence>
<dbReference type="PIRSF" id="PIRSF004557">
    <property type="entry name" value="SecY"/>
    <property type="match status" value="1"/>
</dbReference>
<dbReference type="OrthoDB" id="420669at2759"/>
<dbReference type="KEGG" id="spar:SPRG_03931"/>
<proteinExistence type="inferred from homology"/>
<dbReference type="PROSITE" id="PS00755">
    <property type="entry name" value="SECY_1"/>
    <property type="match status" value="1"/>
</dbReference>
<name>A0A067CPZ9_SAPPC</name>
<dbReference type="SUPFAM" id="SSF103491">
    <property type="entry name" value="Preprotein translocase SecY subunit"/>
    <property type="match status" value="1"/>
</dbReference>
<dbReference type="NCBIfam" id="TIGR00967">
    <property type="entry name" value="3a0501s007"/>
    <property type="match status" value="1"/>
</dbReference>
<accession>A0A067CPZ9</accession>
<dbReference type="InterPro" id="IPR002208">
    <property type="entry name" value="SecY/SEC61-alpha"/>
</dbReference>
<feature type="transmembrane region" description="Helical" evidence="12">
    <location>
        <begin position="30"/>
        <end position="51"/>
    </location>
</feature>
<dbReference type="InterPro" id="IPR019561">
    <property type="entry name" value="Translocon_Sec61/SecY_plug_dom"/>
</dbReference>
<dbReference type="GO" id="GO:0015031">
    <property type="term" value="P:protein transport"/>
    <property type="evidence" value="ECO:0007669"/>
    <property type="project" value="UniProtKB-KW"/>
</dbReference>
<dbReference type="Gene3D" id="1.10.3370.10">
    <property type="entry name" value="SecY subunit domain"/>
    <property type="match status" value="1"/>
</dbReference>
<dbReference type="EMBL" id="KK583198">
    <property type="protein sequence ID" value="KDO31315.1"/>
    <property type="molecule type" value="Genomic_DNA"/>
</dbReference>
<dbReference type="PANTHER" id="PTHR10906">
    <property type="entry name" value="SECY/SEC61-ALPHA FAMILY MEMBER"/>
    <property type="match status" value="1"/>
</dbReference>
<dbReference type="FunFam" id="1.10.3370.10:FF:000002">
    <property type="entry name" value="Transport Sec61 subunit alpha isoform 2"/>
    <property type="match status" value="1"/>
</dbReference>
<gene>
    <name evidence="14" type="ORF">SPRG_03931</name>
</gene>
<comment type="subcellular location">
    <subcellularLocation>
        <location evidence="1">Endoplasmic reticulum membrane</location>
        <topology evidence="1">Multi-pass membrane protein</topology>
    </subcellularLocation>
    <subcellularLocation>
        <location evidence="10">Membrane</location>
        <topology evidence="10">Multi-pass membrane protein</topology>
    </subcellularLocation>
</comment>
<dbReference type="PROSITE" id="PS00756">
    <property type="entry name" value="SECY_2"/>
    <property type="match status" value="1"/>
</dbReference>
<dbReference type="Proteomes" id="UP000030745">
    <property type="component" value="Unassembled WGS sequence"/>
</dbReference>
<organism evidence="14 15">
    <name type="scientific">Saprolegnia parasitica (strain CBS 223.65)</name>
    <dbReference type="NCBI Taxonomy" id="695850"/>
    <lineage>
        <taxon>Eukaryota</taxon>
        <taxon>Sar</taxon>
        <taxon>Stramenopiles</taxon>
        <taxon>Oomycota</taxon>
        <taxon>Saprolegniomycetes</taxon>
        <taxon>Saprolegniales</taxon>
        <taxon>Saprolegniaceae</taxon>
        <taxon>Saprolegnia</taxon>
    </lineage>
</organism>
<feature type="transmembrane region" description="Helical" evidence="12">
    <location>
        <begin position="413"/>
        <end position="431"/>
    </location>
</feature>
<evidence type="ECO:0000256" key="6">
    <source>
        <dbReference type="ARBA" id="ARBA00022927"/>
    </source>
</evidence>
<evidence type="ECO:0000313" key="15">
    <source>
        <dbReference type="Proteomes" id="UP000030745"/>
    </source>
</evidence>
<dbReference type="GeneID" id="24126407"/>
<evidence type="ECO:0000256" key="1">
    <source>
        <dbReference type="ARBA" id="ARBA00004477"/>
    </source>
</evidence>
<evidence type="ECO:0000256" key="2">
    <source>
        <dbReference type="ARBA" id="ARBA00005751"/>
    </source>
</evidence>
<evidence type="ECO:0000256" key="5">
    <source>
        <dbReference type="ARBA" id="ARBA00022824"/>
    </source>
</evidence>
<feature type="transmembrane region" description="Helical" evidence="12">
    <location>
        <begin position="358"/>
        <end position="379"/>
    </location>
</feature>
<dbReference type="VEuPathDB" id="FungiDB:SPRG_03931"/>
<keyword evidence="9 12" id="KW-0472">Membrane</keyword>
<keyword evidence="6 10" id="KW-0653">Protein transport</keyword>
<keyword evidence="8 10" id="KW-0811">Translocation</keyword>
<evidence type="ECO:0000256" key="8">
    <source>
        <dbReference type="ARBA" id="ARBA00023010"/>
    </source>
</evidence>
<dbReference type="NCBIfam" id="NF006341">
    <property type="entry name" value="PRK08568.1-5"/>
    <property type="match status" value="1"/>
</dbReference>
<evidence type="ECO:0000259" key="13">
    <source>
        <dbReference type="Pfam" id="PF10559"/>
    </source>
</evidence>
<feature type="transmembrane region" description="Helical" evidence="12">
    <location>
        <begin position="437"/>
        <end position="455"/>
    </location>
</feature>
<evidence type="ECO:0000256" key="10">
    <source>
        <dbReference type="RuleBase" id="RU003484"/>
    </source>
</evidence>
<feature type="domain" description="Translocon Sec61/SecY plug" evidence="13">
    <location>
        <begin position="39"/>
        <end position="72"/>
    </location>
</feature>
<dbReference type="RefSeq" id="XP_012197914.1">
    <property type="nucleotide sequence ID" value="XM_012342524.1"/>
</dbReference>
<feature type="transmembrane region" description="Helical" evidence="12">
    <location>
        <begin position="142"/>
        <end position="164"/>
    </location>
</feature>
<feature type="transmembrane region" description="Helical" evidence="12">
    <location>
        <begin position="77"/>
        <end position="97"/>
    </location>
</feature>
<dbReference type="InterPro" id="IPR023201">
    <property type="entry name" value="SecY_dom_sf"/>
</dbReference>
<dbReference type="GO" id="GO:0005789">
    <property type="term" value="C:endoplasmic reticulum membrane"/>
    <property type="evidence" value="ECO:0007669"/>
    <property type="project" value="UniProtKB-SubCell"/>
</dbReference>
<comment type="similarity">
    <text evidence="2 11">Belongs to the SecY/SEC61-alpha family.</text>
</comment>
<keyword evidence="4 10" id="KW-0812">Transmembrane</keyword>
<dbReference type="STRING" id="695850.A0A067CPZ9"/>
<evidence type="ECO:0000256" key="11">
    <source>
        <dbReference type="RuleBase" id="RU004349"/>
    </source>
</evidence>
<feature type="transmembrane region" description="Helical" evidence="12">
    <location>
        <begin position="241"/>
        <end position="262"/>
    </location>
</feature>